<proteinExistence type="predicted"/>
<comment type="caution">
    <text evidence="2">The sequence shown here is derived from an EMBL/GenBank/DDBJ whole genome shotgun (WGS) entry which is preliminary data.</text>
</comment>
<accession>A0ABR8U7H0</accession>
<dbReference type="EMBL" id="JACSQN010000004">
    <property type="protein sequence ID" value="MBD7983976.1"/>
    <property type="molecule type" value="Genomic_DNA"/>
</dbReference>
<sequence>MQMKKGLHQLDASHTFLSFGMGSIGLFPLLVAIIPSTLAKTLHETTSTLLVQVPKDAYILYSVGFGLLTIMFFLFYALKVNAKAKIIGVVIGLVVLFCFVDASQRYVRIASDSVAFKHSLLSEPSEYKWEEVEKVVFRELPKEGGFAKFDFHFTDGNVMTVANDRYLKPYRKVLEKKFNDDGIEYKRG</sequence>
<dbReference type="Proteomes" id="UP000626786">
    <property type="component" value="Unassembled WGS sequence"/>
</dbReference>
<keyword evidence="1" id="KW-1133">Transmembrane helix</keyword>
<evidence type="ECO:0000256" key="1">
    <source>
        <dbReference type="SAM" id="Phobius"/>
    </source>
</evidence>
<gene>
    <name evidence="2" type="ORF">H9649_05250</name>
</gene>
<feature type="transmembrane region" description="Helical" evidence="1">
    <location>
        <begin position="84"/>
        <end position="102"/>
    </location>
</feature>
<evidence type="ECO:0000313" key="3">
    <source>
        <dbReference type="Proteomes" id="UP000626786"/>
    </source>
</evidence>
<keyword evidence="3" id="KW-1185">Reference proteome</keyword>
<evidence type="ECO:0000313" key="2">
    <source>
        <dbReference type="EMBL" id="MBD7983976.1"/>
    </source>
</evidence>
<organism evidence="2 3">
    <name type="scientific">Sporosarcina quadrami</name>
    <dbReference type="NCBI Taxonomy" id="2762234"/>
    <lineage>
        <taxon>Bacteria</taxon>
        <taxon>Bacillati</taxon>
        <taxon>Bacillota</taxon>
        <taxon>Bacilli</taxon>
        <taxon>Bacillales</taxon>
        <taxon>Caryophanaceae</taxon>
        <taxon>Sporosarcina</taxon>
    </lineage>
</organism>
<keyword evidence="1" id="KW-0472">Membrane</keyword>
<reference evidence="2 3" key="1">
    <citation type="submission" date="2020-08" db="EMBL/GenBank/DDBJ databases">
        <title>A Genomic Blueprint of the Chicken Gut Microbiome.</title>
        <authorList>
            <person name="Gilroy R."/>
            <person name="Ravi A."/>
            <person name="Getino M."/>
            <person name="Pursley I."/>
            <person name="Horton D.L."/>
            <person name="Alikhan N.-F."/>
            <person name="Baker D."/>
            <person name="Gharbi K."/>
            <person name="Hall N."/>
            <person name="Watson M."/>
            <person name="Adriaenssens E.M."/>
            <person name="Foster-Nyarko E."/>
            <person name="Jarju S."/>
            <person name="Secka A."/>
            <person name="Antonio M."/>
            <person name="Oren A."/>
            <person name="Chaudhuri R."/>
            <person name="La Ragione R.M."/>
            <person name="Hildebrand F."/>
            <person name="Pallen M.J."/>
        </authorList>
    </citation>
    <scope>NUCLEOTIDE SEQUENCE [LARGE SCALE GENOMIC DNA]</scope>
    <source>
        <strain evidence="2 3">Sa2YVA2</strain>
    </source>
</reference>
<dbReference type="RefSeq" id="WP_191693680.1">
    <property type="nucleotide sequence ID" value="NZ_JACSQN010000004.1"/>
</dbReference>
<keyword evidence="1" id="KW-0812">Transmembrane</keyword>
<protein>
    <submittedName>
        <fullName evidence="2">Uncharacterized protein</fullName>
    </submittedName>
</protein>
<feature type="transmembrane region" description="Helical" evidence="1">
    <location>
        <begin position="58"/>
        <end position="77"/>
    </location>
</feature>
<feature type="transmembrane region" description="Helical" evidence="1">
    <location>
        <begin position="12"/>
        <end position="38"/>
    </location>
</feature>
<name>A0ABR8U7H0_9BACL</name>